<proteinExistence type="predicted"/>
<name>A0A7H0FVZ4_9GAMM</name>
<organism evidence="1 2">
    <name type="scientific">Agrilutibacter terrestris</name>
    <dbReference type="NCBI Taxonomy" id="2865112"/>
    <lineage>
        <taxon>Bacteria</taxon>
        <taxon>Pseudomonadati</taxon>
        <taxon>Pseudomonadota</taxon>
        <taxon>Gammaproteobacteria</taxon>
        <taxon>Lysobacterales</taxon>
        <taxon>Lysobacteraceae</taxon>
        <taxon>Agrilutibacter</taxon>
    </lineage>
</organism>
<sequence length="106" mass="11920">MEKLLIAHLRSGDDLLLIDVLQTKDGLWLVPEWLESKVDKRQTPARAIRLDRLQHQMVAIDGADLVVNQDIPRDVLEGRSTSAGGLHYEVVDGATHFGWLPLRQTS</sequence>
<protein>
    <submittedName>
        <fullName evidence="1">Uncharacterized protein</fullName>
    </submittedName>
</protein>
<gene>
    <name evidence="1" type="ORF">H8B22_12035</name>
</gene>
<dbReference type="RefSeq" id="WP_187711652.1">
    <property type="nucleotide sequence ID" value="NZ_CP060820.1"/>
</dbReference>
<accession>A0A7H0FVZ4</accession>
<evidence type="ECO:0000313" key="1">
    <source>
        <dbReference type="EMBL" id="QNP40210.1"/>
    </source>
</evidence>
<evidence type="ECO:0000313" key="2">
    <source>
        <dbReference type="Proteomes" id="UP000516018"/>
    </source>
</evidence>
<dbReference type="KEGG" id="lsx:H8B22_12035"/>
<reference evidence="1 2" key="1">
    <citation type="submission" date="2020-08" db="EMBL/GenBank/DDBJ databases">
        <title>Lysobacter sp. II4 sp. nov., isolated from soil.</title>
        <authorList>
            <person name="Woo C.Y."/>
            <person name="Kim J."/>
        </authorList>
    </citation>
    <scope>NUCLEOTIDE SEQUENCE [LARGE SCALE GENOMIC DNA]</scope>
    <source>
        <strain evidence="1 2">II4</strain>
    </source>
</reference>
<dbReference type="EMBL" id="CP060820">
    <property type="protein sequence ID" value="QNP40210.1"/>
    <property type="molecule type" value="Genomic_DNA"/>
</dbReference>
<keyword evidence="2" id="KW-1185">Reference proteome</keyword>
<dbReference type="AlphaFoldDB" id="A0A7H0FVZ4"/>
<dbReference type="Proteomes" id="UP000516018">
    <property type="component" value="Chromosome"/>
</dbReference>